<dbReference type="PRINTS" id="PR00380">
    <property type="entry name" value="KINESINHEAVY"/>
</dbReference>
<keyword evidence="3 7" id="KW-0547">Nucleotide-binding</keyword>
<organism evidence="9 10">
    <name type="scientific">Brachionus calyciflorus</name>
    <dbReference type="NCBI Taxonomy" id="104777"/>
    <lineage>
        <taxon>Eukaryota</taxon>
        <taxon>Metazoa</taxon>
        <taxon>Spiralia</taxon>
        <taxon>Gnathifera</taxon>
        <taxon>Rotifera</taxon>
        <taxon>Eurotatoria</taxon>
        <taxon>Monogononta</taxon>
        <taxon>Pseudotrocha</taxon>
        <taxon>Ploima</taxon>
        <taxon>Brachionidae</taxon>
        <taxon>Brachionus</taxon>
    </lineage>
</organism>
<evidence type="ECO:0000256" key="7">
    <source>
        <dbReference type="PROSITE-ProRule" id="PRU00283"/>
    </source>
</evidence>
<name>A0A814HXF7_9BILA</name>
<dbReference type="Proteomes" id="UP000663879">
    <property type="component" value="Unassembled WGS sequence"/>
</dbReference>
<protein>
    <recommendedName>
        <fullName evidence="8">Kinesin motor domain-containing protein</fullName>
    </recommendedName>
</protein>
<comment type="caution">
    <text evidence="9">The sequence shown here is derived from an EMBL/GenBank/DDBJ whole genome shotgun (WGS) entry which is preliminary data.</text>
</comment>
<evidence type="ECO:0000259" key="8">
    <source>
        <dbReference type="PROSITE" id="PS50067"/>
    </source>
</evidence>
<dbReference type="AlphaFoldDB" id="A0A814HXF7"/>
<evidence type="ECO:0000256" key="4">
    <source>
        <dbReference type="ARBA" id="ARBA00022840"/>
    </source>
</evidence>
<evidence type="ECO:0000256" key="6">
    <source>
        <dbReference type="ARBA" id="ARBA00023212"/>
    </source>
</evidence>
<reference evidence="9" key="1">
    <citation type="submission" date="2021-02" db="EMBL/GenBank/DDBJ databases">
        <authorList>
            <person name="Nowell W R."/>
        </authorList>
    </citation>
    <scope>NUCLEOTIDE SEQUENCE</scope>
    <source>
        <strain evidence="9">Ploen Becks lab</strain>
    </source>
</reference>
<dbReference type="InterPro" id="IPR027417">
    <property type="entry name" value="P-loop_NTPase"/>
</dbReference>
<gene>
    <name evidence="9" type="ORF">OXX778_LOCUS17056</name>
</gene>
<feature type="domain" description="Kinesin motor" evidence="8">
    <location>
        <begin position="2"/>
        <end position="153"/>
    </location>
</feature>
<sequence>MSIKVALRIIPPNEPTDPTLPKLNILDDKTIKLNDQVYKFNNVFSSESPCLSIYETVIEDNLKALMKGNNLTIMTYGQINSGKSYTIGSDFLFNPHRPNPENSIIQYTLIDLFNRIDIETTLNRQLTIDINLSAAQIYDGKKSELFNKSKIKDYVSLIRFLETNDLSNKMKKCYSHLVFSVKMRGTYLNTGEKFESNLTFIDLAGLICENKESIDLKVKWDYILLKGYLVEKFTNDGFSKSYNTNNEILNVLDKQIKKDSITVFIACVDFKEPFYETIFLASRLSQLCESNELLNLSHILNQDETIDWAWDDSTIIEKNRSDLVQDDKESFETVRIDQNTSFHSAYPLNLPDSLDLYMKKIRLERTPKFKIPKTPIDPNLTDHTIVRLNDSNKTFQLDSSSSQSDASIITVIPNTKKRRLDENNNADDDLRCELERFKKARRQETQEIIALLNICMNKLNNILDKS</sequence>
<dbReference type="PANTHER" id="PTHR47969:SF15">
    <property type="entry name" value="CHROMOSOME-ASSOCIATED KINESIN KIF4A-RELATED"/>
    <property type="match status" value="1"/>
</dbReference>
<evidence type="ECO:0000313" key="9">
    <source>
        <dbReference type="EMBL" id="CAF1014408.1"/>
    </source>
</evidence>
<dbReference type="GO" id="GO:0005875">
    <property type="term" value="C:microtubule associated complex"/>
    <property type="evidence" value="ECO:0007669"/>
    <property type="project" value="TreeGrafter"/>
</dbReference>
<keyword evidence="4 7" id="KW-0067">ATP-binding</keyword>
<dbReference type="GO" id="GO:0005524">
    <property type="term" value="F:ATP binding"/>
    <property type="evidence" value="ECO:0007669"/>
    <property type="project" value="UniProtKB-UniRule"/>
</dbReference>
<evidence type="ECO:0000313" key="10">
    <source>
        <dbReference type="Proteomes" id="UP000663879"/>
    </source>
</evidence>
<evidence type="ECO:0000256" key="5">
    <source>
        <dbReference type="ARBA" id="ARBA00023054"/>
    </source>
</evidence>
<accession>A0A814HXF7</accession>
<dbReference type="EMBL" id="CAJNOC010004239">
    <property type="protein sequence ID" value="CAF1014408.1"/>
    <property type="molecule type" value="Genomic_DNA"/>
</dbReference>
<dbReference type="GO" id="GO:0007018">
    <property type="term" value="P:microtubule-based movement"/>
    <property type="evidence" value="ECO:0007669"/>
    <property type="project" value="InterPro"/>
</dbReference>
<keyword evidence="2" id="KW-0963">Cytoplasm</keyword>
<dbReference type="GO" id="GO:0051231">
    <property type="term" value="P:spindle elongation"/>
    <property type="evidence" value="ECO:0007669"/>
    <property type="project" value="TreeGrafter"/>
</dbReference>
<comment type="similarity">
    <text evidence="7">Belongs to the TRAFAC class myosin-kinesin ATPase superfamily. Kinesin family.</text>
</comment>
<keyword evidence="5" id="KW-0175">Coiled coil</keyword>
<evidence type="ECO:0000256" key="2">
    <source>
        <dbReference type="ARBA" id="ARBA00022490"/>
    </source>
</evidence>
<dbReference type="Pfam" id="PF00225">
    <property type="entry name" value="Kinesin"/>
    <property type="match status" value="1"/>
</dbReference>
<dbReference type="PANTHER" id="PTHR47969">
    <property type="entry name" value="CHROMOSOME-ASSOCIATED KINESIN KIF4A-RELATED"/>
    <property type="match status" value="1"/>
</dbReference>
<dbReference type="GO" id="GO:0003777">
    <property type="term" value="F:microtubule motor activity"/>
    <property type="evidence" value="ECO:0007669"/>
    <property type="project" value="InterPro"/>
</dbReference>
<dbReference type="PROSITE" id="PS50067">
    <property type="entry name" value="KINESIN_MOTOR_2"/>
    <property type="match status" value="1"/>
</dbReference>
<proteinExistence type="inferred from homology"/>
<dbReference type="OrthoDB" id="540783at2759"/>
<dbReference type="GO" id="GO:0007052">
    <property type="term" value="P:mitotic spindle organization"/>
    <property type="evidence" value="ECO:0007669"/>
    <property type="project" value="TreeGrafter"/>
</dbReference>
<dbReference type="InterPro" id="IPR036961">
    <property type="entry name" value="Kinesin_motor_dom_sf"/>
</dbReference>
<dbReference type="SMART" id="SM00129">
    <property type="entry name" value="KISc"/>
    <property type="match status" value="1"/>
</dbReference>
<keyword evidence="10" id="KW-1185">Reference proteome</keyword>
<dbReference type="Gene3D" id="3.40.850.10">
    <property type="entry name" value="Kinesin motor domain"/>
    <property type="match status" value="1"/>
</dbReference>
<keyword evidence="6" id="KW-0206">Cytoskeleton</keyword>
<comment type="subcellular location">
    <subcellularLocation>
        <location evidence="1">Cytoplasm</location>
        <location evidence="1">Cytoskeleton</location>
    </subcellularLocation>
</comment>
<evidence type="ECO:0000256" key="3">
    <source>
        <dbReference type="ARBA" id="ARBA00022741"/>
    </source>
</evidence>
<dbReference type="InterPro" id="IPR001752">
    <property type="entry name" value="Kinesin_motor_dom"/>
</dbReference>
<dbReference type="GO" id="GO:0008017">
    <property type="term" value="F:microtubule binding"/>
    <property type="evidence" value="ECO:0007669"/>
    <property type="project" value="InterPro"/>
</dbReference>
<keyword evidence="7" id="KW-0505">Motor protein</keyword>
<feature type="binding site" evidence="7">
    <location>
        <begin position="77"/>
        <end position="84"/>
    </location>
    <ligand>
        <name>ATP</name>
        <dbReference type="ChEBI" id="CHEBI:30616"/>
    </ligand>
</feature>
<dbReference type="SUPFAM" id="SSF52540">
    <property type="entry name" value="P-loop containing nucleoside triphosphate hydrolases"/>
    <property type="match status" value="1"/>
</dbReference>
<dbReference type="InterPro" id="IPR027640">
    <property type="entry name" value="Kinesin-like_fam"/>
</dbReference>
<evidence type="ECO:0000256" key="1">
    <source>
        <dbReference type="ARBA" id="ARBA00004245"/>
    </source>
</evidence>